<evidence type="ECO:0000256" key="1">
    <source>
        <dbReference type="ARBA" id="ARBA00005443"/>
    </source>
</evidence>
<feature type="compositionally biased region" description="Polar residues" evidence="11">
    <location>
        <begin position="324"/>
        <end position="357"/>
    </location>
</feature>
<comment type="subcellular location">
    <subcellularLocation>
        <location evidence="9 10">Peroxisome membrane</location>
    </subcellularLocation>
</comment>
<gene>
    <name evidence="13" type="ORF">TEOVI_000709900</name>
</gene>
<evidence type="ECO:0000256" key="8">
    <source>
        <dbReference type="ARBA" id="ARBA00029691"/>
    </source>
</evidence>
<comment type="caution">
    <text evidence="13">The sequence shown here is derived from an EMBL/GenBank/DDBJ whole genome shotgun (WGS) entry which is preliminary data.</text>
</comment>
<dbReference type="GO" id="GO:0005102">
    <property type="term" value="F:signaling receptor binding"/>
    <property type="evidence" value="ECO:0007669"/>
    <property type="project" value="TreeGrafter"/>
</dbReference>
<comment type="function">
    <text evidence="10">Component of the PEX13-PEX14 docking complex, a translocon channel that specifically mediates the import of peroxisomal cargo proteins bound to PEX5 receptor. The PEX13-PEX14 docking complex forms a large import pore which can be opened to a diameter of about 9 nm. Mechanistically, PEX5 receptor along with cargo proteins associates with the PEX14 subunit of the PEX13-PEX14 docking complex in the cytosol, leading to the insertion of the receptor into the organelle membrane with the concomitant translocation of the cargo into the peroxisome matrix.</text>
</comment>
<evidence type="ECO:0000256" key="4">
    <source>
        <dbReference type="ARBA" id="ARBA00023010"/>
    </source>
</evidence>
<feature type="compositionally biased region" description="Basic and acidic residues" evidence="11">
    <location>
        <begin position="10"/>
        <end position="29"/>
    </location>
</feature>
<feature type="region of interest" description="Disordered" evidence="11">
    <location>
        <begin position="1"/>
        <end position="29"/>
    </location>
</feature>
<comment type="similarity">
    <text evidence="1 10">Belongs to the peroxin-14 family.</text>
</comment>
<evidence type="ECO:0000256" key="9">
    <source>
        <dbReference type="ARBA" id="ARBA00046271"/>
    </source>
</evidence>
<dbReference type="GeneID" id="92381033"/>
<dbReference type="GO" id="GO:0016560">
    <property type="term" value="P:protein import into peroxisome matrix, docking"/>
    <property type="evidence" value="ECO:0007669"/>
    <property type="project" value="UniProtKB-UniRule"/>
</dbReference>
<dbReference type="InterPro" id="IPR025655">
    <property type="entry name" value="PEX14"/>
</dbReference>
<proteinExistence type="inferred from homology"/>
<keyword evidence="6 10" id="KW-0576">Peroxisome</keyword>
<dbReference type="Proteomes" id="UP000195570">
    <property type="component" value="Unassembled WGS sequence"/>
</dbReference>
<evidence type="ECO:0000313" key="14">
    <source>
        <dbReference type="Proteomes" id="UP000195570"/>
    </source>
</evidence>
<keyword evidence="3 10" id="KW-0653">Protein transport</keyword>
<feature type="region of interest" description="Disordered" evidence="11">
    <location>
        <begin position="296"/>
        <end position="366"/>
    </location>
</feature>
<dbReference type="EMBL" id="CZPT02000678">
    <property type="protein sequence ID" value="SCU67058.1"/>
    <property type="molecule type" value="Genomic_DNA"/>
</dbReference>
<dbReference type="Gene3D" id="1.10.10.10">
    <property type="entry name" value="Winged helix-like DNA-binding domain superfamily/Winged helix DNA-binding domain"/>
    <property type="match status" value="1"/>
</dbReference>
<dbReference type="Pfam" id="PF04695">
    <property type="entry name" value="Pex14_N"/>
    <property type="match status" value="1"/>
</dbReference>
<feature type="compositionally biased region" description="Basic residues" evidence="11">
    <location>
        <begin position="183"/>
        <end position="193"/>
    </location>
</feature>
<keyword evidence="2 10" id="KW-0813">Transport</keyword>
<feature type="domain" description="Peroxisome membrane anchor protein Pex14p N-terminal" evidence="12">
    <location>
        <begin position="24"/>
        <end position="68"/>
    </location>
</feature>
<evidence type="ECO:0000259" key="12">
    <source>
        <dbReference type="Pfam" id="PF04695"/>
    </source>
</evidence>
<name>A0A1G4I5A0_TRYEQ</name>
<feature type="region of interest" description="Disordered" evidence="11">
    <location>
        <begin position="87"/>
        <end position="120"/>
    </location>
</feature>
<dbReference type="AlphaFoldDB" id="A0A1G4I5A0"/>
<evidence type="ECO:0000256" key="2">
    <source>
        <dbReference type="ARBA" id="ARBA00022448"/>
    </source>
</evidence>
<feature type="compositionally biased region" description="Basic and acidic residues" evidence="11">
    <location>
        <begin position="195"/>
        <end position="208"/>
    </location>
</feature>
<dbReference type="GO" id="GO:1990429">
    <property type="term" value="C:peroxisomal importomer complex"/>
    <property type="evidence" value="ECO:0007669"/>
    <property type="project" value="TreeGrafter"/>
</dbReference>
<dbReference type="PANTHER" id="PTHR23058">
    <property type="entry name" value="PEROXISOMAL MEMBRANE PROTEIN PEX14"/>
    <property type="match status" value="1"/>
</dbReference>
<protein>
    <recommendedName>
        <fullName evidence="7 10">Peroxisomal membrane protein PEX14</fullName>
    </recommendedName>
    <alternativeName>
        <fullName evidence="8 10">Peroxin-14</fullName>
    </alternativeName>
</protein>
<keyword evidence="14" id="KW-1185">Reference proteome</keyword>
<dbReference type="InterPro" id="IPR006785">
    <property type="entry name" value="Pex14_N"/>
</dbReference>
<feature type="region of interest" description="Disordered" evidence="11">
    <location>
        <begin position="178"/>
        <end position="208"/>
    </location>
</feature>
<dbReference type="GO" id="GO:0005778">
    <property type="term" value="C:peroxisomal membrane"/>
    <property type="evidence" value="ECO:0007669"/>
    <property type="project" value="UniProtKB-SubCell"/>
</dbReference>
<evidence type="ECO:0000256" key="7">
    <source>
        <dbReference type="ARBA" id="ARBA00029502"/>
    </source>
</evidence>
<keyword evidence="5 10" id="KW-0472">Membrane</keyword>
<keyword evidence="4" id="KW-0811">Translocation</keyword>
<evidence type="ECO:0000256" key="5">
    <source>
        <dbReference type="ARBA" id="ARBA00023136"/>
    </source>
</evidence>
<sequence>MSLLLSGVVDDGKSKPEVEHTHSEREKRVSNAVEFLLDSRVRRTPTSSKVHFLKSKGLSAEEICEAFTKVGQPKTLNEIKRILSERPYVPTGPNSQHMTQPLRDESADSVPTPHPNQSRRHTSLLYAPQAPPLPEAAAATRGVDWRDLVIGAGAAVIGGFAAFKAFQLYSPYEIRLKDEGSKPRSRRSRRGGRHASSDSEAERSLVHREVPALPVPAIPVASESHVDAKQAEIERLKTELKETQEALEAEKKGKAELSITLGKLRGQVTAYSRTNEKQESQIKSLQEEVNRLKSEIERKEDSAKVNANSNVEETLDSKEEGLPSSDTESSNPNGTSSEVARDTQQQDGPAPLSTETDGTVVGGEAA</sequence>
<dbReference type="InterPro" id="IPR036388">
    <property type="entry name" value="WH-like_DNA-bd_sf"/>
</dbReference>
<reference evidence="13" key="1">
    <citation type="submission" date="2016-09" db="EMBL/GenBank/DDBJ databases">
        <authorList>
            <person name="Hebert L."/>
            <person name="Moumen B."/>
        </authorList>
    </citation>
    <scope>NUCLEOTIDE SEQUENCE [LARGE SCALE GENOMIC DNA]</scope>
    <source>
        <strain evidence="13">OVI</strain>
    </source>
</reference>
<evidence type="ECO:0000256" key="10">
    <source>
        <dbReference type="RuleBase" id="RU367032"/>
    </source>
</evidence>
<evidence type="ECO:0000256" key="3">
    <source>
        <dbReference type="ARBA" id="ARBA00022927"/>
    </source>
</evidence>
<evidence type="ECO:0000256" key="11">
    <source>
        <dbReference type="SAM" id="MobiDB-lite"/>
    </source>
</evidence>
<accession>A0A1G4I5A0</accession>
<evidence type="ECO:0000256" key="6">
    <source>
        <dbReference type="ARBA" id="ARBA00023140"/>
    </source>
</evidence>
<evidence type="ECO:0000313" key="13">
    <source>
        <dbReference type="EMBL" id="SCU67058.1"/>
    </source>
</evidence>
<dbReference type="VEuPathDB" id="TriTrypDB:TEOVI_000709900"/>
<dbReference type="PANTHER" id="PTHR23058:SF0">
    <property type="entry name" value="PEROXISOMAL MEMBRANE PROTEIN PEX14"/>
    <property type="match status" value="1"/>
</dbReference>
<organism evidence="13 14">
    <name type="scientific">Trypanosoma equiperdum</name>
    <dbReference type="NCBI Taxonomy" id="5694"/>
    <lineage>
        <taxon>Eukaryota</taxon>
        <taxon>Discoba</taxon>
        <taxon>Euglenozoa</taxon>
        <taxon>Kinetoplastea</taxon>
        <taxon>Metakinetoplastina</taxon>
        <taxon>Trypanosomatida</taxon>
        <taxon>Trypanosomatidae</taxon>
        <taxon>Trypanosoma</taxon>
    </lineage>
</organism>
<dbReference type="RefSeq" id="XP_067078421.1">
    <property type="nucleotide sequence ID" value="XM_067222320.1"/>
</dbReference>